<evidence type="ECO:0000256" key="1">
    <source>
        <dbReference type="SAM" id="Phobius"/>
    </source>
</evidence>
<feature type="transmembrane region" description="Helical" evidence="1">
    <location>
        <begin position="75"/>
        <end position="95"/>
    </location>
</feature>
<gene>
    <name evidence="2" type="ORF">GCM10009668_12350</name>
</gene>
<proteinExistence type="predicted"/>
<evidence type="ECO:0000313" key="2">
    <source>
        <dbReference type="EMBL" id="GAA1097064.1"/>
    </source>
</evidence>
<feature type="transmembrane region" description="Helical" evidence="1">
    <location>
        <begin position="37"/>
        <end position="55"/>
    </location>
</feature>
<keyword evidence="1" id="KW-1133">Transmembrane helix</keyword>
<evidence type="ECO:0000313" key="3">
    <source>
        <dbReference type="Proteomes" id="UP001501581"/>
    </source>
</evidence>
<accession>A0ABN1TPR0</accession>
<organism evidence="2 3">
    <name type="scientific">Nocardioides dubius</name>
    <dbReference type="NCBI Taxonomy" id="317019"/>
    <lineage>
        <taxon>Bacteria</taxon>
        <taxon>Bacillati</taxon>
        <taxon>Actinomycetota</taxon>
        <taxon>Actinomycetes</taxon>
        <taxon>Propionibacteriales</taxon>
        <taxon>Nocardioidaceae</taxon>
        <taxon>Nocardioides</taxon>
    </lineage>
</organism>
<comment type="caution">
    <text evidence="2">The sequence shown here is derived from an EMBL/GenBank/DDBJ whole genome shotgun (WGS) entry which is preliminary data.</text>
</comment>
<protein>
    <recommendedName>
        <fullName evidence="4">Cellulose synthase</fullName>
    </recommendedName>
</protein>
<dbReference type="RefSeq" id="WP_343992432.1">
    <property type="nucleotide sequence ID" value="NZ_BAAALG010000004.1"/>
</dbReference>
<dbReference type="EMBL" id="BAAALG010000004">
    <property type="protein sequence ID" value="GAA1097064.1"/>
    <property type="molecule type" value="Genomic_DNA"/>
</dbReference>
<keyword evidence="1" id="KW-0812">Transmembrane</keyword>
<dbReference type="Proteomes" id="UP001501581">
    <property type="component" value="Unassembled WGS sequence"/>
</dbReference>
<name>A0ABN1TPR0_9ACTN</name>
<keyword evidence="1" id="KW-0472">Membrane</keyword>
<feature type="transmembrane region" description="Helical" evidence="1">
    <location>
        <begin position="6"/>
        <end position="25"/>
    </location>
</feature>
<reference evidence="2 3" key="1">
    <citation type="journal article" date="2019" name="Int. J. Syst. Evol. Microbiol.">
        <title>The Global Catalogue of Microorganisms (GCM) 10K type strain sequencing project: providing services to taxonomists for standard genome sequencing and annotation.</title>
        <authorList>
            <consortium name="The Broad Institute Genomics Platform"/>
            <consortium name="The Broad Institute Genome Sequencing Center for Infectious Disease"/>
            <person name="Wu L."/>
            <person name="Ma J."/>
        </authorList>
    </citation>
    <scope>NUCLEOTIDE SEQUENCE [LARGE SCALE GENOMIC DNA]</scope>
    <source>
        <strain evidence="2 3">JCM 13008</strain>
    </source>
</reference>
<keyword evidence="3" id="KW-1185">Reference proteome</keyword>
<sequence length="137" mass="14052">MDDLGWQALAVALTILGGAWTFYAARNRGAAATVRGAGLTLLPAAALFTGTLEMVGRMGGAVADWATGFVFSPVVWLGVAMGVLGLLLLLGAGWLDRRSGGGSAKKPEHLAPADRGAPAIPDDLADIEALLRKRGIT</sequence>
<evidence type="ECO:0008006" key="4">
    <source>
        <dbReference type="Google" id="ProtNLM"/>
    </source>
</evidence>